<dbReference type="PANTHER" id="PTHR23132:SF23">
    <property type="entry name" value="D-ALANINE--D-ALANINE LIGASE B"/>
    <property type="match status" value="1"/>
</dbReference>
<dbReference type="Proteomes" id="UP000217257">
    <property type="component" value="Chromosome"/>
</dbReference>
<dbReference type="HAMAP" id="MF_00047">
    <property type="entry name" value="Dala_Dala_lig"/>
    <property type="match status" value="1"/>
</dbReference>
<feature type="binding site" evidence="15">
    <location>
        <position position="275"/>
    </location>
    <ligand>
        <name>Mg(2+)</name>
        <dbReference type="ChEBI" id="CHEBI:18420"/>
        <label>2</label>
    </ligand>
</feature>
<dbReference type="NCBIfam" id="TIGR01205">
    <property type="entry name" value="D_ala_D_alaTIGR"/>
    <property type="match status" value="1"/>
</dbReference>
<keyword evidence="15" id="KW-0460">Magnesium</keyword>
<evidence type="ECO:0000256" key="2">
    <source>
        <dbReference type="ARBA" id="ARBA00004496"/>
    </source>
</evidence>
<feature type="active site" evidence="14">
    <location>
        <position position="286"/>
    </location>
</feature>
<dbReference type="PIRSF" id="PIRSF039102">
    <property type="entry name" value="Ddl/VanB"/>
    <property type="match status" value="1"/>
</dbReference>
<dbReference type="GO" id="GO:0008360">
    <property type="term" value="P:regulation of cell shape"/>
    <property type="evidence" value="ECO:0007669"/>
    <property type="project" value="UniProtKB-KW"/>
</dbReference>
<dbReference type="InterPro" id="IPR011095">
    <property type="entry name" value="Dala_Dala_lig_C"/>
</dbReference>
<dbReference type="GO" id="GO:0005524">
    <property type="term" value="F:ATP binding"/>
    <property type="evidence" value="ECO:0007669"/>
    <property type="project" value="UniProtKB-UniRule"/>
</dbReference>
<evidence type="ECO:0000256" key="15">
    <source>
        <dbReference type="PIRSR" id="PIRSR039102-3"/>
    </source>
</evidence>
<evidence type="ECO:0000256" key="13">
    <source>
        <dbReference type="HAMAP-Rule" id="MF_00047"/>
    </source>
</evidence>
<feature type="binding site" evidence="15">
    <location>
        <position position="277"/>
    </location>
    <ligand>
        <name>Mg(2+)</name>
        <dbReference type="ChEBI" id="CHEBI:18420"/>
        <label>2</label>
    </ligand>
</feature>
<gene>
    <name evidence="13" type="primary">ddl</name>
    <name evidence="18" type="ORF">CYFUS_007827</name>
</gene>
<dbReference type="PANTHER" id="PTHR23132">
    <property type="entry name" value="D-ALANINE--D-ALANINE LIGASE"/>
    <property type="match status" value="1"/>
</dbReference>
<organism evidence="18 19">
    <name type="scientific">Cystobacter fuscus</name>
    <dbReference type="NCBI Taxonomy" id="43"/>
    <lineage>
        <taxon>Bacteria</taxon>
        <taxon>Pseudomonadati</taxon>
        <taxon>Myxococcota</taxon>
        <taxon>Myxococcia</taxon>
        <taxon>Myxococcales</taxon>
        <taxon>Cystobacterineae</taxon>
        <taxon>Archangiaceae</taxon>
        <taxon>Cystobacter</taxon>
    </lineage>
</organism>
<reference evidence="18 19" key="1">
    <citation type="submission" date="2017-06" db="EMBL/GenBank/DDBJ databases">
        <title>Sequencing and comparative analysis of myxobacterial genomes.</title>
        <authorList>
            <person name="Rupp O."/>
            <person name="Goesmann A."/>
            <person name="Sogaard-Andersen L."/>
        </authorList>
    </citation>
    <scope>NUCLEOTIDE SEQUENCE [LARGE SCALE GENOMIC DNA]</scope>
    <source>
        <strain evidence="18 19">DSM 52655</strain>
    </source>
</reference>
<dbReference type="GO" id="GO:0005737">
    <property type="term" value="C:cytoplasm"/>
    <property type="evidence" value="ECO:0007669"/>
    <property type="project" value="UniProtKB-SubCell"/>
</dbReference>
<dbReference type="UniPathway" id="UPA00219"/>
<evidence type="ECO:0000256" key="7">
    <source>
        <dbReference type="ARBA" id="ARBA00022741"/>
    </source>
</evidence>
<comment type="cofactor">
    <cofactor evidence="1">
        <name>Mn(2+)</name>
        <dbReference type="ChEBI" id="CHEBI:29035"/>
    </cofactor>
</comment>
<evidence type="ECO:0000256" key="1">
    <source>
        <dbReference type="ARBA" id="ARBA00001936"/>
    </source>
</evidence>
<feature type="binding site" evidence="15">
    <location>
        <position position="275"/>
    </location>
    <ligand>
        <name>Mg(2+)</name>
        <dbReference type="ChEBI" id="CHEBI:18420"/>
        <label>1</label>
    </ligand>
</feature>
<dbReference type="InterPro" id="IPR016185">
    <property type="entry name" value="PreATP-grasp_dom_sf"/>
</dbReference>
<dbReference type="SUPFAM" id="SSF52440">
    <property type="entry name" value="PreATP-grasp domain"/>
    <property type="match status" value="1"/>
</dbReference>
<evidence type="ECO:0000256" key="10">
    <source>
        <dbReference type="ARBA" id="ARBA00022984"/>
    </source>
</evidence>
<evidence type="ECO:0000313" key="19">
    <source>
        <dbReference type="Proteomes" id="UP000217257"/>
    </source>
</evidence>
<dbReference type="SMART" id="SM01209">
    <property type="entry name" value="GARS_A"/>
    <property type="match status" value="1"/>
</dbReference>
<sequence length="314" mass="33337">MSTLSKDELKRKRVGVLLGGLSSEREVSLRSGAAVAKALRGLGYDVVEIDVGRDLPARLVAEKVEVAFIALHGRYGEDGCVQGLLECMFIPYTGSGVMASSLGMDKVFAKQVFIAHGIPTPAWRAFSSRDAALAAVDSLPFSLPVVVKPSREGSSVGVHLCKTREAYLAAVEDVSQRAGSILVEQYIKGREVQGGVLDDQALGVIEVVAAREFYDYEAKYKSGGTTQYLFPAPLPPEQYARVNEVCLGAHRALGCSGGSRSDVILTPSGDVFLLETNTLPGMTESSLLPKIAAGTGIDFPSLCERLLQGASVKA</sequence>
<comment type="catalytic activity">
    <reaction evidence="12 13">
        <text>2 D-alanine + ATP = D-alanyl-D-alanine + ADP + phosphate + H(+)</text>
        <dbReference type="Rhea" id="RHEA:11224"/>
        <dbReference type="ChEBI" id="CHEBI:15378"/>
        <dbReference type="ChEBI" id="CHEBI:30616"/>
        <dbReference type="ChEBI" id="CHEBI:43474"/>
        <dbReference type="ChEBI" id="CHEBI:57416"/>
        <dbReference type="ChEBI" id="CHEBI:57822"/>
        <dbReference type="ChEBI" id="CHEBI:456216"/>
        <dbReference type="EC" id="6.3.2.4"/>
    </reaction>
</comment>
<dbReference type="InterPro" id="IPR005905">
    <property type="entry name" value="D_ala_D_ala"/>
</dbReference>
<dbReference type="Gene3D" id="3.30.470.20">
    <property type="entry name" value="ATP-grasp fold, B domain"/>
    <property type="match status" value="1"/>
</dbReference>
<keyword evidence="10 13" id="KW-0573">Peptidoglycan synthesis</keyword>
<dbReference type="InterPro" id="IPR011127">
    <property type="entry name" value="Dala_Dala_lig_N"/>
</dbReference>
<proteinExistence type="inferred from homology"/>
<dbReference type="Pfam" id="PF01820">
    <property type="entry name" value="Dala_Dala_lig_N"/>
    <property type="match status" value="1"/>
</dbReference>
<evidence type="ECO:0000256" key="6">
    <source>
        <dbReference type="ARBA" id="ARBA00022598"/>
    </source>
</evidence>
<dbReference type="PROSITE" id="PS50975">
    <property type="entry name" value="ATP_GRASP"/>
    <property type="match status" value="1"/>
</dbReference>
<dbReference type="NCBIfam" id="NF002378">
    <property type="entry name" value="PRK01372.1"/>
    <property type="match status" value="1"/>
</dbReference>
<keyword evidence="7 16" id="KW-0547">Nucleotide-binding</keyword>
<dbReference type="PROSITE" id="PS00844">
    <property type="entry name" value="DALA_DALA_LIGASE_2"/>
    <property type="match status" value="1"/>
</dbReference>
<dbReference type="GO" id="GO:0008716">
    <property type="term" value="F:D-alanine-D-alanine ligase activity"/>
    <property type="evidence" value="ECO:0007669"/>
    <property type="project" value="UniProtKB-UniRule"/>
</dbReference>
<keyword evidence="15" id="KW-0479">Metal-binding</keyword>
<dbReference type="KEGG" id="cfus:CYFUS_007827"/>
<dbReference type="InterPro" id="IPR011761">
    <property type="entry name" value="ATP-grasp"/>
</dbReference>
<dbReference type="InterPro" id="IPR000291">
    <property type="entry name" value="D-Ala_lig_Van_CS"/>
</dbReference>
<comment type="pathway">
    <text evidence="13">Cell wall biogenesis; peptidoglycan biosynthesis.</text>
</comment>
<dbReference type="Pfam" id="PF07478">
    <property type="entry name" value="Dala_Dala_lig_C"/>
    <property type="match status" value="1"/>
</dbReference>
<dbReference type="SUPFAM" id="SSF56059">
    <property type="entry name" value="Glutathione synthetase ATP-binding domain-like"/>
    <property type="match status" value="1"/>
</dbReference>
<keyword evidence="6 13" id="KW-0436">Ligase</keyword>
<evidence type="ECO:0000256" key="4">
    <source>
        <dbReference type="ARBA" id="ARBA00012216"/>
    </source>
</evidence>
<keyword evidence="5 13" id="KW-0963">Cytoplasm</keyword>
<dbReference type="Gene3D" id="3.40.50.20">
    <property type="match status" value="1"/>
</dbReference>
<evidence type="ECO:0000256" key="3">
    <source>
        <dbReference type="ARBA" id="ARBA00010871"/>
    </source>
</evidence>
<comment type="cofactor">
    <cofactor evidence="15">
        <name>Mg(2+)</name>
        <dbReference type="ChEBI" id="CHEBI:18420"/>
    </cofactor>
    <cofactor evidence="15">
        <name>Mn(2+)</name>
        <dbReference type="ChEBI" id="CHEBI:29035"/>
    </cofactor>
    <text evidence="15">Binds 2 magnesium or manganese ions per subunit.</text>
</comment>
<keyword evidence="9 13" id="KW-0133">Cell shape</keyword>
<dbReference type="InterPro" id="IPR013815">
    <property type="entry name" value="ATP_grasp_subdomain_1"/>
</dbReference>
<evidence type="ECO:0000256" key="16">
    <source>
        <dbReference type="PROSITE-ProRule" id="PRU00409"/>
    </source>
</evidence>
<dbReference type="Gene3D" id="3.30.1490.20">
    <property type="entry name" value="ATP-grasp fold, A domain"/>
    <property type="match status" value="1"/>
</dbReference>
<accession>A0A250JEM5</accession>
<dbReference type="PROSITE" id="PS00843">
    <property type="entry name" value="DALA_DALA_LIGASE_1"/>
    <property type="match status" value="1"/>
</dbReference>
<name>A0A250JEM5_9BACT</name>
<dbReference type="GO" id="GO:0071555">
    <property type="term" value="P:cell wall organization"/>
    <property type="evidence" value="ECO:0007669"/>
    <property type="project" value="UniProtKB-KW"/>
</dbReference>
<feature type="binding site" evidence="15">
    <location>
        <position position="262"/>
    </location>
    <ligand>
        <name>Mg(2+)</name>
        <dbReference type="ChEBI" id="CHEBI:18420"/>
        <label>1</label>
    </ligand>
</feature>
<evidence type="ECO:0000256" key="14">
    <source>
        <dbReference type="PIRSR" id="PIRSR039102-1"/>
    </source>
</evidence>
<feature type="domain" description="ATP-grasp" evidence="17">
    <location>
        <begin position="110"/>
        <end position="308"/>
    </location>
</feature>
<keyword evidence="11 13" id="KW-0961">Cell wall biogenesis/degradation</keyword>
<dbReference type="GO" id="GO:0009252">
    <property type="term" value="P:peptidoglycan biosynthetic process"/>
    <property type="evidence" value="ECO:0007669"/>
    <property type="project" value="UniProtKB-UniRule"/>
</dbReference>
<keyword evidence="15" id="KW-0464">Manganese</keyword>
<dbReference type="RefSeq" id="WP_095989913.1">
    <property type="nucleotide sequence ID" value="NZ_CP022098.1"/>
</dbReference>
<feature type="active site" evidence="14">
    <location>
        <position position="24"/>
    </location>
</feature>
<dbReference type="AlphaFoldDB" id="A0A250JEM5"/>
<evidence type="ECO:0000256" key="9">
    <source>
        <dbReference type="ARBA" id="ARBA00022960"/>
    </source>
</evidence>
<keyword evidence="8 16" id="KW-0067">ATP-binding</keyword>
<evidence type="ECO:0000259" key="17">
    <source>
        <dbReference type="PROSITE" id="PS50975"/>
    </source>
</evidence>
<evidence type="ECO:0000256" key="8">
    <source>
        <dbReference type="ARBA" id="ARBA00022840"/>
    </source>
</evidence>
<feature type="active site" evidence="14">
    <location>
        <position position="154"/>
    </location>
</feature>
<dbReference type="EC" id="6.3.2.4" evidence="4 13"/>
<evidence type="ECO:0000256" key="5">
    <source>
        <dbReference type="ARBA" id="ARBA00022490"/>
    </source>
</evidence>
<comment type="function">
    <text evidence="13">Cell wall formation.</text>
</comment>
<dbReference type="GO" id="GO:0046872">
    <property type="term" value="F:metal ion binding"/>
    <property type="evidence" value="ECO:0007669"/>
    <property type="project" value="UniProtKB-KW"/>
</dbReference>
<protein>
    <recommendedName>
        <fullName evidence="4 13">D-alanine--D-alanine ligase</fullName>
        <ecNumber evidence="4 13">6.3.2.4</ecNumber>
    </recommendedName>
    <alternativeName>
        <fullName evidence="13">D-Ala-D-Ala ligase</fullName>
    </alternativeName>
    <alternativeName>
        <fullName evidence="13">D-alanylalanine synthetase</fullName>
    </alternativeName>
</protein>
<evidence type="ECO:0000256" key="11">
    <source>
        <dbReference type="ARBA" id="ARBA00023316"/>
    </source>
</evidence>
<evidence type="ECO:0000256" key="12">
    <source>
        <dbReference type="ARBA" id="ARBA00047614"/>
    </source>
</evidence>
<comment type="similarity">
    <text evidence="3 13">Belongs to the D-alanine--D-alanine ligase family.</text>
</comment>
<evidence type="ECO:0000313" key="18">
    <source>
        <dbReference type="EMBL" id="ATB42349.1"/>
    </source>
</evidence>
<dbReference type="EMBL" id="CP022098">
    <property type="protein sequence ID" value="ATB42349.1"/>
    <property type="molecule type" value="Genomic_DNA"/>
</dbReference>
<comment type="subcellular location">
    <subcellularLocation>
        <location evidence="2 13">Cytoplasm</location>
    </subcellularLocation>
</comment>